<dbReference type="PANTHER" id="PTHR24416:SF566">
    <property type="entry name" value="EPIDERMAL GROWTH FACTOR RECEPTOR"/>
    <property type="match status" value="1"/>
</dbReference>
<organism evidence="19">
    <name type="scientific">Sinonovacula constricta</name>
    <name type="common">Razor clam</name>
    <dbReference type="NCBI Taxonomy" id="98310"/>
    <lineage>
        <taxon>Eukaryota</taxon>
        <taxon>Metazoa</taxon>
        <taxon>Spiralia</taxon>
        <taxon>Lophotrochozoa</taxon>
        <taxon>Mollusca</taxon>
        <taxon>Bivalvia</taxon>
        <taxon>Autobranchia</taxon>
        <taxon>Heteroconchia</taxon>
        <taxon>Euheterodonta</taxon>
        <taxon>Imparidentia</taxon>
        <taxon>Neoheterodontei</taxon>
        <taxon>Cardiida</taxon>
        <taxon>Tellinoidea</taxon>
        <taxon>Solecurtidae</taxon>
        <taxon>Sinonovacula</taxon>
    </lineage>
</organism>
<dbReference type="Pfam" id="PF00757">
    <property type="entry name" value="Furin-like"/>
    <property type="match status" value="1"/>
</dbReference>
<dbReference type="InterPro" id="IPR000494">
    <property type="entry name" value="Rcpt_L-dom"/>
</dbReference>
<dbReference type="GO" id="GO:0038127">
    <property type="term" value="P:ERBB signaling pathway"/>
    <property type="evidence" value="ECO:0007669"/>
    <property type="project" value="UniProtKB-ARBA"/>
</dbReference>
<evidence type="ECO:0000256" key="2">
    <source>
        <dbReference type="ARBA" id="ARBA00011902"/>
    </source>
</evidence>
<gene>
    <name evidence="19" type="primary">EGFR</name>
</gene>
<dbReference type="InterPro" id="IPR050122">
    <property type="entry name" value="RTK"/>
</dbReference>
<dbReference type="InterPro" id="IPR009030">
    <property type="entry name" value="Growth_fac_rcpt_cys_sf"/>
</dbReference>
<feature type="compositionally biased region" description="Polar residues" evidence="16">
    <location>
        <begin position="1518"/>
        <end position="1527"/>
    </location>
</feature>
<feature type="region of interest" description="Disordered" evidence="16">
    <location>
        <begin position="1336"/>
        <end position="1391"/>
    </location>
</feature>
<dbReference type="CDD" id="cd00064">
    <property type="entry name" value="FU"/>
    <property type="match status" value="5"/>
</dbReference>
<dbReference type="GO" id="GO:0043066">
    <property type="term" value="P:negative regulation of apoptotic process"/>
    <property type="evidence" value="ECO:0007669"/>
    <property type="project" value="TreeGrafter"/>
</dbReference>
<dbReference type="InterPro" id="IPR000719">
    <property type="entry name" value="Prot_kinase_dom"/>
</dbReference>
<evidence type="ECO:0000256" key="7">
    <source>
        <dbReference type="ARBA" id="ARBA00022777"/>
    </source>
</evidence>
<evidence type="ECO:0000256" key="14">
    <source>
        <dbReference type="ARBA" id="ARBA00051243"/>
    </source>
</evidence>
<keyword evidence="5 17" id="KW-0812">Transmembrane</keyword>
<evidence type="ECO:0000256" key="12">
    <source>
        <dbReference type="ARBA" id="ARBA00023170"/>
    </source>
</evidence>
<evidence type="ECO:0000256" key="11">
    <source>
        <dbReference type="ARBA" id="ARBA00023137"/>
    </source>
</evidence>
<dbReference type="Gene3D" id="3.30.200.20">
    <property type="entry name" value="Phosphorylase Kinase, domain 1"/>
    <property type="match status" value="1"/>
</dbReference>
<dbReference type="PROSITE" id="PS50011">
    <property type="entry name" value="PROTEIN_KINASE_DOM"/>
    <property type="match status" value="1"/>
</dbReference>
<keyword evidence="3" id="KW-0597">Phosphoprotein</keyword>
<proteinExistence type="evidence at transcript level"/>
<evidence type="ECO:0000256" key="15">
    <source>
        <dbReference type="PROSITE-ProRule" id="PRU10141"/>
    </source>
</evidence>
<reference evidence="19" key="2">
    <citation type="journal article" date="2018" name="Aquac Fish">
        <title>Characterization of two splice variants of EGFR and their effects on the growth of the razor clam.</title>
        <authorList>
            <person name="Wei K."/>
            <person name="Niu D."/>
            <person name="Peng M."/>
            <person name="Xie S."/>
            <person name="Wang S."/>
            <person name="Li J."/>
        </authorList>
    </citation>
    <scope>NUCLEOTIDE SEQUENCE</scope>
</reference>
<dbReference type="InterPro" id="IPR036941">
    <property type="entry name" value="Rcpt_L-dom_sf"/>
</dbReference>
<sequence>MISGLTMLTLCSTLIGQLFITGLLIGCSVFTETRAADAETGQYGIACSSNDDCDASLQLACVNNQCACDNSDYIYDRKHKRCKKICRGSSEGLVKHGTFDHQYALLKQRYENCSFVDGNLELTSLEGDYDLSFLKDIEEVDGYVLIVNLYSAYLNLTKLHIIRGRTLFHHKGLNYSLYVALNSNPRNELQGLRELQFVSLKEIVRGEVYFYNNNLLCFLNTIRWDDINTEATPNLRITQDSNDYRRQCPACPAECYNSYTRDTHCWGSGPGMCQKLNYIKEMCSESCEAHQRCFGEGQNECCHRECAAGCTGPKNTDCITCRNFYNEGSCQPFCPQMRKYDTSTFKYVDNPDGRYAFGALCVKDCPGYLLKDSNACVLQCPEGKLPEKDTNMCIPCEGTCPKSCQGNQDQEFLHKDNLENFRGCTMVEGNIKILKVSFEGDPYHETKNLTVEDLQVLKDVKEVSGFVNIQELPMEVQSLSFLSGLETISGRQLASGNALSVLKMNIEYIGLTSLRKIRNGNVMIALNSQLCYTHNLKMDNILNSPDDQLIRIYMNRPDEECVAEGKACHSECDEHGCWGPGPAMCLQCRNMRVDHNMTCVRACSDISLHYQAEGNVCKQCDPQCADGCSGSGPHNCTSCKKVAMVGHNSTECMEKCPLPLMYPDENRTCAFCHPNCAVGCSGPSVAVKIGGCDTCELAINRTHLNGSVDCLPRDQDQCPDGYYAQQFRSVENQSVENHPLHRKLVCQPCHELCLTCHSPGHTNCPTCRYFKHREHGFSTCLKNCTSHTYPSNGECLNCHLECRNGCNGPEAYHCNSCYNYKVMLENNTEYQFECVKECPDNLRFRVDDPEQDNSPKSVCANEQHPEIQRLKEKNEDDERKRLLTIILPSVAGVVILGILLTVFGYHWRQRERAKENTIKLTAQMTGAINEEPLTPTDAKPDLSKLRLIPESQLRRGGIIGSGAFGTVYKGFWIPEGENVKIPVAIKVLQEGTSANQNQELLAEARVMASVEHPCCIRILAVCMASEMMLITQLMPLGCLLDYIKKHKENTGSKSLLNWCTQIARGMAYLEERGIVHRDLAARNVLVQSAGQVKITDFGLAKLLDYNEDEYHAAGGKMPIKWLALECIQHRIFTHKSDVWSYGVTAWELFTYGNRPYDSVRARDVPDLLEKGERLPQPPICTIDVYMIMIKCWMLDADSRPSFHELAEEFAKMARDPGRYLVIQGDALKKIPSEEILDSGATEIVANHTQEGDKLMRLPSYSYDKDDLVRQLSMNVDGPEEVIEADDYLQPAPPTPLHADNNNVKVPLLSGDPSSPGAKGKGPRLIREKRYGHLESAAAARHQRELSPGRSRDNSISGRYCTDPVTYRRGADNVDGISFPPTSPSPSNLGSNYFDQSDIPIQLALDEDDYLQPKSSNPKAYLDLIGNKDTYQNEKELFSKDQDNYWMPSSGTPIPTFENPEYFDDNPVFTPNNNQELEQKPSVKPKIAPKPRRLTNEFYDVNGRGSRSPPGFEKKPLLSNCSNTDSAV</sequence>
<feature type="domain" description="Protein kinase" evidence="18">
    <location>
        <begin position="953"/>
        <end position="1210"/>
    </location>
</feature>
<keyword evidence="6 15" id="KW-0547">Nucleotide-binding</keyword>
<keyword evidence="9 17" id="KW-1133">Transmembrane helix</keyword>
<comment type="catalytic activity">
    <reaction evidence="14">
        <text>L-tyrosyl-[protein] + ATP = O-phospho-L-tyrosyl-[protein] + ADP + H(+)</text>
        <dbReference type="Rhea" id="RHEA:10596"/>
        <dbReference type="Rhea" id="RHEA-COMP:10136"/>
        <dbReference type="Rhea" id="RHEA-COMP:20101"/>
        <dbReference type="ChEBI" id="CHEBI:15378"/>
        <dbReference type="ChEBI" id="CHEBI:30616"/>
        <dbReference type="ChEBI" id="CHEBI:46858"/>
        <dbReference type="ChEBI" id="CHEBI:61978"/>
        <dbReference type="ChEBI" id="CHEBI:456216"/>
        <dbReference type="EC" id="2.7.10.1"/>
    </reaction>
</comment>
<dbReference type="Gene3D" id="2.10.220.10">
    <property type="entry name" value="Hormone Receptor, Insulin-like Growth Factor Receptor 1, Chain A, domain 2"/>
    <property type="match status" value="3"/>
</dbReference>
<comment type="subcellular location">
    <subcellularLocation>
        <location evidence="1">Membrane</location>
        <topology evidence="1">Single-pass type I membrane protein</topology>
    </subcellularLocation>
</comment>
<dbReference type="PANTHER" id="PTHR24416">
    <property type="entry name" value="TYROSINE-PROTEIN KINASE RECEPTOR"/>
    <property type="match status" value="1"/>
</dbReference>
<evidence type="ECO:0000256" key="3">
    <source>
        <dbReference type="ARBA" id="ARBA00022553"/>
    </source>
</evidence>
<protein>
    <recommendedName>
        <fullName evidence="2">receptor protein-tyrosine kinase</fullName>
        <ecNumber evidence="2">2.7.10.1</ecNumber>
    </recommendedName>
</protein>
<dbReference type="InterPro" id="IPR011009">
    <property type="entry name" value="Kinase-like_dom_sf"/>
</dbReference>
<keyword evidence="8 15" id="KW-0067">ATP-binding</keyword>
<dbReference type="InterPro" id="IPR020635">
    <property type="entry name" value="Tyr_kinase_cat_dom"/>
</dbReference>
<name>A0A3G1S238_SINCO</name>
<evidence type="ECO:0000256" key="13">
    <source>
        <dbReference type="ARBA" id="ARBA00023180"/>
    </source>
</evidence>
<dbReference type="EC" id="2.7.10.1" evidence="2"/>
<dbReference type="Pfam" id="PF01030">
    <property type="entry name" value="Recep_L_domain"/>
    <property type="match status" value="2"/>
</dbReference>
<evidence type="ECO:0000256" key="5">
    <source>
        <dbReference type="ARBA" id="ARBA00022692"/>
    </source>
</evidence>
<dbReference type="FunFam" id="2.10.220.10:FF:000001">
    <property type="entry name" value="Receptor protein-tyrosine kinase"/>
    <property type="match status" value="1"/>
</dbReference>
<evidence type="ECO:0000313" key="19">
    <source>
        <dbReference type="EMBL" id="AXK69509.1"/>
    </source>
</evidence>
<dbReference type="SMART" id="SM00219">
    <property type="entry name" value="TyrKc"/>
    <property type="match status" value="1"/>
</dbReference>
<dbReference type="FunFam" id="1.10.510.10:FF:000233">
    <property type="entry name" value="receptor tyrosine-protein kinase erbB-3"/>
    <property type="match status" value="1"/>
</dbReference>
<keyword evidence="7" id="KW-0418">Kinase</keyword>
<dbReference type="GO" id="GO:0009925">
    <property type="term" value="C:basal plasma membrane"/>
    <property type="evidence" value="ECO:0007669"/>
    <property type="project" value="TreeGrafter"/>
</dbReference>
<keyword evidence="11" id="KW-0829">Tyrosine-protein kinase</keyword>
<accession>A0A3G1S238</accession>
<dbReference type="InterPro" id="IPR001245">
    <property type="entry name" value="Ser-Thr/Tyr_kinase_cat_dom"/>
</dbReference>
<dbReference type="GO" id="GO:0005524">
    <property type="term" value="F:ATP binding"/>
    <property type="evidence" value="ECO:0007669"/>
    <property type="project" value="UniProtKB-UniRule"/>
</dbReference>
<dbReference type="FunFam" id="3.30.200.20:FF:000422">
    <property type="entry name" value="Receptor protein-tyrosine kinase"/>
    <property type="match status" value="1"/>
</dbReference>
<feature type="region of interest" description="Disordered" evidence="16">
    <location>
        <begin position="1291"/>
        <end position="1323"/>
    </location>
</feature>
<dbReference type="InterPro" id="IPR032778">
    <property type="entry name" value="GF_recep_IV"/>
</dbReference>
<evidence type="ECO:0000256" key="10">
    <source>
        <dbReference type="ARBA" id="ARBA00023136"/>
    </source>
</evidence>
<evidence type="ECO:0000256" key="1">
    <source>
        <dbReference type="ARBA" id="ARBA00004479"/>
    </source>
</evidence>
<dbReference type="InterPro" id="IPR006212">
    <property type="entry name" value="Furin_repeat"/>
</dbReference>
<evidence type="ECO:0000256" key="8">
    <source>
        <dbReference type="ARBA" id="ARBA00022840"/>
    </source>
</evidence>
<dbReference type="SMART" id="SM00261">
    <property type="entry name" value="FU"/>
    <property type="match status" value="7"/>
</dbReference>
<dbReference type="GO" id="GO:0022008">
    <property type="term" value="P:neurogenesis"/>
    <property type="evidence" value="ECO:0007669"/>
    <property type="project" value="TreeGrafter"/>
</dbReference>
<evidence type="ECO:0000256" key="9">
    <source>
        <dbReference type="ARBA" id="ARBA00022989"/>
    </source>
</evidence>
<feature type="transmembrane region" description="Helical" evidence="17">
    <location>
        <begin position="882"/>
        <end position="905"/>
    </location>
</feature>
<keyword evidence="12 19" id="KW-0675">Receptor</keyword>
<dbReference type="InterPro" id="IPR017441">
    <property type="entry name" value="Protein_kinase_ATP_BS"/>
</dbReference>
<dbReference type="Pfam" id="PF14843">
    <property type="entry name" value="GF_recep_IV"/>
    <property type="match status" value="1"/>
</dbReference>
<dbReference type="SUPFAM" id="SSF57184">
    <property type="entry name" value="Growth factor receptor domain"/>
    <property type="match status" value="3"/>
</dbReference>
<feature type="region of interest" description="Disordered" evidence="16">
    <location>
        <begin position="1470"/>
        <end position="1527"/>
    </location>
</feature>
<dbReference type="SUPFAM" id="SSF56112">
    <property type="entry name" value="Protein kinase-like (PK-like)"/>
    <property type="match status" value="1"/>
</dbReference>
<evidence type="ECO:0000256" key="4">
    <source>
        <dbReference type="ARBA" id="ARBA00022679"/>
    </source>
</evidence>
<keyword evidence="4" id="KW-0808">Transferase</keyword>
<dbReference type="Gene3D" id="3.80.20.20">
    <property type="entry name" value="Receptor L-domain"/>
    <property type="match status" value="2"/>
</dbReference>
<dbReference type="PRINTS" id="PR00109">
    <property type="entry name" value="TYRKINASE"/>
</dbReference>
<keyword evidence="13" id="KW-0325">Glycoprotein</keyword>
<dbReference type="GO" id="GO:0043235">
    <property type="term" value="C:receptor complex"/>
    <property type="evidence" value="ECO:0007669"/>
    <property type="project" value="TreeGrafter"/>
</dbReference>
<reference evidence="19" key="1">
    <citation type="submission" date="2017-09" db="EMBL/GenBank/DDBJ databases">
        <authorList>
            <person name="Wei Y.K."/>
        </authorList>
    </citation>
    <scope>NUCLEOTIDE SEQUENCE</scope>
</reference>
<dbReference type="InterPro" id="IPR008266">
    <property type="entry name" value="Tyr_kinase_AS"/>
</dbReference>
<evidence type="ECO:0000256" key="16">
    <source>
        <dbReference type="SAM" id="MobiDB-lite"/>
    </source>
</evidence>
<evidence type="ECO:0000256" key="6">
    <source>
        <dbReference type="ARBA" id="ARBA00022741"/>
    </source>
</evidence>
<dbReference type="PROSITE" id="PS00109">
    <property type="entry name" value="PROTEIN_KINASE_TYR"/>
    <property type="match status" value="1"/>
</dbReference>
<dbReference type="EMBL" id="MF958947">
    <property type="protein sequence ID" value="AXK69509.1"/>
    <property type="molecule type" value="mRNA"/>
</dbReference>
<evidence type="ECO:0000259" key="18">
    <source>
        <dbReference type="PROSITE" id="PS50011"/>
    </source>
</evidence>
<feature type="binding site" evidence="15">
    <location>
        <position position="986"/>
    </location>
    <ligand>
        <name>ATP</name>
        <dbReference type="ChEBI" id="CHEBI:30616"/>
    </ligand>
</feature>
<dbReference type="PROSITE" id="PS00107">
    <property type="entry name" value="PROTEIN_KINASE_ATP"/>
    <property type="match status" value="1"/>
</dbReference>
<feature type="compositionally biased region" description="Basic and acidic residues" evidence="16">
    <location>
        <begin position="1341"/>
        <end position="1352"/>
    </location>
</feature>
<dbReference type="Pfam" id="PF07714">
    <property type="entry name" value="PK_Tyr_Ser-Thr"/>
    <property type="match status" value="1"/>
</dbReference>
<dbReference type="SUPFAM" id="SSF52058">
    <property type="entry name" value="L domain-like"/>
    <property type="match status" value="2"/>
</dbReference>
<dbReference type="GO" id="GO:0008284">
    <property type="term" value="P:positive regulation of cell population proliferation"/>
    <property type="evidence" value="ECO:0007669"/>
    <property type="project" value="TreeGrafter"/>
</dbReference>
<dbReference type="InterPro" id="IPR006211">
    <property type="entry name" value="Furin-like_Cys-rich_dom"/>
</dbReference>
<dbReference type="GO" id="GO:0004714">
    <property type="term" value="F:transmembrane receptor protein tyrosine kinase activity"/>
    <property type="evidence" value="ECO:0007669"/>
    <property type="project" value="UniProtKB-EC"/>
</dbReference>
<keyword evidence="10 17" id="KW-0472">Membrane</keyword>
<evidence type="ECO:0000256" key="17">
    <source>
        <dbReference type="SAM" id="Phobius"/>
    </source>
</evidence>
<dbReference type="CDD" id="cd05057">
    <property type="entry name" value="PTKc_EGFR_like"/>
    <property type="match status" value="1"/>
</dbReference>
<dbReference type="Gene3D" id="1.10.510.10">
    <property type="entry name" value="Transferase(Phosphotransferase) domain 1"/>
    <property type="match status" value="1"/>
</dbReference>